<keyword evidence="3" id="KW-1185">Reference proteome</keyword>
<feature type="compositionally biased region" description="Acidic residues" evidence="1">
    <location>
        <begin position="77"/>
        <end position="94"/>
    </location>
</feature>
<dbReference type="Proteomes" id="UP000481861">
    <property type="component" value="Unassembled WGS sequence"/>
</dbReference>
<proteinExistence type="predicted"/>
<gene>
    <name evidence="2" type="ORF">BDV95DRAFT_611173</name>
</gene>
<accession>A0A7C8I014</accession>
<organism evidence="2 3">
    <name type="scientific">Massariosphaeria phaeospora</name>
    <dbReference type="NCBI Taxonomy" id="100035"/>
    <lineage>
        <taxon>Eukaryota</taxon>
        <taxon>Fungi</taxon>
        <taxon>Dikarya</taxon>
        <taxon>Ascomycota</taxon>
        <taxon>Pezizomycotina</taxon>
        <taxon>Dothideomycetes</taxon>
        <taxon>Pleosporomycetidae</taxon>
        <taxon>Pleosporales</taxon>
        <taxon>Pleosporales incertae sedis</taxon>
        <taxon>Massariosphaeria</taxon>
    </lineage>
</organism>
<evidence type="ECO:0000313" key="3">
    <source>
        <dbReference type="Proteomes" id="UP000481861"/>
    </source>
</evidence>
<feature type="region of interest" description="Disordered" evidence="1">
    <location>
        <begin position="25"/>
        <end position="105"/>
    </location>
</feature>
<evidence type="ECO:0000256" key="1">
    <source>
        <dbReference type="SAM" id="MobiDB-lite"/>
    </source>
</evidence>
<sequence>MSVAAMPPPLQIPPSRARRQFAMRLAQRKAQLENTREQEDDVDDDGNGGGGGGVDGETQEKEVKEGHERFAKMFEGIESDEDEGSSDEEGDEEGYGEKHGMGGGG</sequence>
<evidence type="ECO:0000313" key="2">
    <source>
        <dbReference type="EMBL" id="KAF2866877.1"/>
    </source>
</evidence>
<comment type="caution">
    <text evidence="2">The sequence shown here is derived from an EMBL/GenBank/DDBJ whole genome shotgun (WGS) entry which is preliminary data.</text>
</comment>
<dbReference type="AlphaFoldDB" id="A0A7C8I014"/>
<protein>
    <submittedName>
        <fullName evidence="2">Uncharacterized protein</fullName>
    </submittedName>
</protein>
<dbReference type="OrthoDB" id="3799832at2759"/>
<name>A0A7C8I014_9PLEO</name>
<dbReference type="EMBL" id="JAADJZ010000025">
    <property type="protein sequence ID" value="KAF2866877.1"/>
    <property type="molecule type" value="Genomic_DNA"/>
</dbReference>
<feature type="compositionally biased region" description="Basic and acidic residues" evidence="1">
    <location>
        <begin position="95"/>
        <end position="105"/>
    </location>
</feature>
<feature type="compositionally biased region" description="Basic and acidic residues" evidence="1">
    <location>
        <begin position="58"/>
        <end position="72"/>
    </location>
</feature>
<reference evidence="2 3" key="1">
    <citation type="submission" date="2020-01" db="EMBL/GenBank/DDBJ databases">
        <authorList>
            <consortium name="DOE Joint Genome Institute"/>
            <person name="Haridas S."/>
            <person name="Albert R."/>
            <person name="Binder M."/>
            <person name="Bloem J."/>
            <person name="Labutti K."/>
            <person name="Salamov A."/>
            <person name="Andreopoulos B."/>
            <person name="Baker S.E."/>
            <person name="Barry K."/>
            <person name="Bills G."/>
            <person name="Bluhm B.H."/>
            <person name="Cannon C."/>
            <person name="Castanera R."/>
            <person name="Culley D.E."/>
            <person name="Daum C."/>
            <person name="Ezra D."/>
            <person name="Gonzalez J.B."/>
            <person name="Henrissat B."/>
            <person name="Kuo A."/>
            <person name="Liang C."/>
            <person name="Lipzen A."/>
            <person name="Lutzoni F."/>
            <person name="Magnuson J."/>
            <person name="Mondo S."/>
            <person name="Nolan M."/>
            <person name="Ohm R."/>
            <person name="Pangilinan J."/>
            <person name="Park H.-J.H."/>
            <person name="Ramirez L."/>
            <person name="Alfaro M."/>
            <person name="Sun H."/>
            <person name="Tritt A."/>
            <person name="Yoshinaga Y."/>
            <person name="Zwiers L.-H.L."/>
            <person name="Turgeon B.G."/>
            <person name="Goodwin S.B."/>
            <person name="Spatafora J.W."/>
            <person name="Crous P.W."/>
            <person name="Grigoriev I.V."/>
        </authorList>
    </citation>
    <scope>NUCLEOTIDE SEQUENCE [LARGE SCALE GENOMIC DNA]</scope>
    <source>
        <strain evidence="2 3">CBS 611.86</strain>
    </source>
</reference>